<dbReference type="AlphaFoldDB" id="A0AB74TN89"/>
<name>A0AB74TN89_9LACT</name>
<gene>
    <name evidence="1" type="ORF">VUQ09_01875</name>
</gene>
<organism evidence="1">
    <name type="scientific">Dolosigranulum savutiense</name>
    <dbReference type="NCBI Taxonomy" id="3110288"/>
    <lineage>
        <taxon>Bacteria</taxon>
        <taxon>Bacillati</taxon>
        <taxon>Bacillota</taxon>
        <taxon>Bacilli</taxon>
        <taxon>Lactobacillales</taxon>
        <taxon>Carnobacteriaceae</taxon>
        <taxon>Dolosigranulum</taxon>
    </lineage>
</organism>
<dbReference type="EMBL" id="CP142434">
    <property type="protein sequence ID" value="XBC48162.1"/>
    <property type="molecule type" value="Genomic_DNA"/>
</dbReference>
<dbReference type="RefSeq" id="WP_347298176.1">
    <property type="nucleotide sequence ID" value="NZ_CP142434.1"/>
</dbReference>
<protein>
    <submittedName>
        <fullName evidence="1">Uncharacterized protein</fullName>
    </submittedName>
</protein>
<proteinExistence type="predicted"/>
<sequence>MYDRNSEESSLSLSRLPGGRIVQMYMDQTIDKELIFEITAKVKRNKRLTAINALTKITDELNELDILQSDDGSFDLLDIEVSDELHFSEATTDGFIYFRLDFKALLTIYKEER</sequence>
<evidence type="ECO:0000313" key="1">
    <source>
        <dbReference type="EMBL" id="XBC48162.1"/>
    </source>
</evidence>
<accession>A0AB74TN89</accession>
<reference evidence="1" key="1">
    <citation type="submission" date="2023-12" db="EMBL/GenBank/DDBJ databases">
        <title>Dolosigranulum savutii sp. nov. isolated from human upper respiratory samples collected in Botswana.</title>
        <authorList>
            <person name="Kelly M.S."/>
        </authorList>
    </citation>
    <scope>NUCLEOTIDE SEQUENCE</scope>
    <source>
        <strain evidence="1">MSK312</strain>
    </source>
</reference>